<feature type="transmembrane region" description="Helical" evidence="14">
    <location>
        <begin position="162"/>
        <end position="182"/>
    </location>
</feature>
<dbReference type="InterPro" id="IPR038665">
    <property type="entry name" value="Voltage-dep_anion_channel_sf"/>
</dbReference>
<keyword evidence="11 14" id="KW-0472">Membrane</keyword>
<keyword evidence="8" id="KW-0106">Calcium</keyword>
<feature type="compositionally biased region" description="Basic and acidic residues" evidence="13">
    <location>
        <begin position="493"/>
        <end position="514"/>
    </location>
</feature>
<dbReference type="GO" id="GO:0008308">
    <property type="term" value="F:voltage-gated monoatomic anion channel activity"/>
    <property type="evidence" value="ECO:0007669"/>
    <property type="project" value="InterPro"/>
</dbReference>
<dbReference type="Proteomes" id="UP000596660">
    <property type="component" value="Unplaced"/>
</dbReference>
<dbReference type="SMART" id="SM00054">
    <property type="entry name" value="EFh"/>
    <property type="match status" value="5"/>
</dbReference>
<dbReference type="InterPro" id="IPR011992">
    <property type="entry name" value="EF-hand-dom_pair"/>
</dbReference>
<accession>A0A803LS09</accession>
<dbReference type="PANTHER" id="PTHR31269">
    <property type="entry name" value="S-TYPE ANION CHANNEL SLAH3"/>
    <property type="match status" value="1"/>
</dbReference>
<dbReference type="GO" id="GO:0006873">
    <property type="term" value="P:intracellular monoatomic ion homeostasis"/>
    <property type="evidence" value="ECO:0007669"/>
    <property type="project" value="InterPro"/>
</dbReference>
<keyword evidence="5" id="KW-0813">Transport</keyword>
<proteinExistence type="inferred from homology"/>
<dbReference type="SUPFAM" id="SSF47473">
    <property type="entry name" value="EF-hand"/>
    <property type="match status" value="2"/>
</dbReference>
<feature type="transmembrane region" description="Helical" evidence="14">
    <location>
        <begin position="380"/>
        <end position="400"/>
    </location>
</feature>
<evidence type="ECO:0000256" key="9">
    <source>
        <dbReference type="ARBA" id="ARBA00022989"/>
    </source>
</evidence>
<evidence type="ECO:0000256" key="8">
    <source>
        <dbReference type="ARBA" id="ARBA00022837"/>
    </source>
</evidence>
<dbReference type="PROSITE" id="PS00018">
    <property type="entry name" value="EF_HAND_1"/>
    <property type="match status" value="5"/>
</dbReference>
<comment type="function">
    <text evidence="12">Slow, weak voltage-dependent S-type anion efflux channel involved in maintenance of anion homeostasis.</text>
</comment>
<name>A0A803LS09_CHEQI</name>
<feature type="domain" description="EF-hand" evidence="15">
    <location>
        <begin position="662"/>
        <end position="692"/>
    </location>
</feature>
<comment type="subunit">
    <text evidence="4">Homotrimer.</text>
</comment>
<feature type="domain" description="EF-hand" evidence="15">
    <location>
        <begin position="749"/>
        <end position="784"/>
    </location>
</feature>
<comment type="similarity">
    <text evidence="3">Belongs to the SLAC1 S-type anion channel family.</text>
</comment>
<dbReference type="FunFam" id="1.10.238.10:FF:000328">
    <property type="entry name" value="Calcium-binding EF hand family protein"/>
    <property type="match status" value="1"/>
</dbReference>
<keyword evidence="6" id="KW-1003">Cell membrane</keyword>
<dbReference type="GO" id="GO:0005509">
    <property type="term" value="F:calcium ion binding"/>
    <property type="evidence" value="ECO:0007669"/>
    <property type="project" value="InterPro"/>
</dbReference>
<feature type="transmembrane region" description="Helical" evidence="14">
    <location>
        <begin position="250"/>
        <end position="272"/>
    </location>
</feature>
<dbReference type="GO" id="GO:0005886">
    <property type="term" value="C:plasma membrane"/>
    <property type="evidence" value="ECO:0007669"/>
    <property type="project" value="UniProtKB-SubCell"/>
</dbReference>
<dbReference type="Pfam" id="PF03595">
    <property type="entry name" value="SLAC1"/>
    <property type="match status" value="1"/>
</dbReference>
<feature type="transmembrane region" description="Helical" evidence="14">
    <location>
        <begin position="83"/>
        <end position="108"/>
    </location>
</feature>
<reference evidence="16" key="2">
    <citation type="submission" date="2021-03" db="UniProtKB">
        <authorList>
            <consortium name="EnsemblPlants"/>
        </authorList>
    </citation>
    <scope>IDENTIFICATION</scope>
</reference>
<feature type="transmembrane region" description="Helical" evidence="14">
    <location>
        <begin position="336"/>
        <end position="359"/>
    </location>
</feature>
<dbReference type="InterPro" id="IPR018247">
    <property type="entry name" value="EF_Hand_1_Ca_BS"/>
</dbReference>
<protein>
    <recommendedName>
        <fullName evidence="15">EF-hand domain-containing protein</fullName>
    </recommendedName>
</protein>
<dbReference type="AlphaFoldDB" id="A0A803LS09"/>
<evidence type="ECO:0000256" key="7">
    <source>
        <dbReference type="ARBA" id="ARBA00022692"/>
    </source>
</evidence>
<evidence type="ECO:0000256" key="13">
    <source>
        <dbReference type="SAM" id="MobiDB-lite"/>
    </source>
</evidence>
<evidence type="ECO:0000256" key="14">
    <source>
        <dbReference type="SAM" id="Phobius"/>
    </source>
</evidence>
<dbReference type="Pfam" id="PF13833">
    <property type="entry name" value="EF-hand_8"/>
    <property type="match status" value="1"/>
</dbReference>
<feature type="transmembrane region" description="Helical" evidence="14">
    <location>
        <begin position="215"/>
        <end position="238"/>
    </location>
</feature>
<feature type="transmembrane region" description="Helical" evidence="14">
    <location>
        <begin position="308"/>
        <end position="330"/>
    </location>
</feature>
<evidence type="ECO:0000256" key="11">
    <source>
        <dbReference type="ARBA" id="ARBA00023136"/>
    </source>
</evidence>
<evidence type="ECO:0000256" key="3">
    <source>
        <dbReference type="ARBA" id="ARBA00007808"/>
    </source>
</evidence>
<dbReference type="Gene3D" id="1.50.10.150">
    <property type="entry name" value="Voltage-dependent anion channel"/>
    <property type="match status" value="1"/>
</dbReference>
<evidence type="ECO:0000313" key="17">
    <source>
        <dbReference type="Proteomes" id="UP000596660"/>
    </source>
</evidence>
<evidence type="ECO:0000259" key="15">
    <source>
        <dbReference type="PROSITE" id="PS50222"/>
    </source>
</evidence>
<feature type="domain" description="EF-hand" evidence="15">
    <location>
        <begin position="710"/>
        <end position="745"/>
    </location>
</feature>
<sequence>MDSKLGANKAGIEVVIDDAPMSNNDHKMVVVGFYDHFVYSILANFHAGFFRISLALCAQVLLWKNLVQITKDNHARQFHPMLLSFPSTATHLLWSTALLVLISLSILYTLRCYYHFDKVKDEFLHHVGVNYLFAPWMSSLLLLQTSPMLVVSDGSICQQLTWWMFVVPIIMLDIKLYGQWFIKGKRVLTKVANPACQLSVIANLVATKEAMYMGWSEMALCFFALSMAHYLVLFVTLYQRHPGSNIVSPSLRPVFFLFIATPSMASIAWFSVVGTFDVVSKMLFFLSMFLFMSLVCRPTLFKKSLRKFSIAWWSFSLPLTTLALASVKYAQEVKDGAAQTLALALSIVSMIIILALMVISTIKINNFPHCQLHSLSSFPAMVKLSIILYIIIGISLLLFLSRSPTRDDSHGHPDTHRNHRRTNHRRLKLRSNFTFTSQDHLEHPDPHFEFRHHHHDPVAFDPVVAEMERHREDKEWERMYFEEHHQEIAGLSRHGEERESDHHQHGRVEEHHAPGYEQQPEWEDFMDAEEYLNDEERFNVTSRLLVLFPKIDVDPIDGFASENELTEWNLRQAETEVYHRTQREMELHDKNRDGFVSFSEYESPSWVKSADNNTFGYEMGWWREDHFNASDINGDGLLNITEFKDFLHPADTKNPKLLQWLCKEEIRERDTDKDGKVNFSEFFHGLFDLVRNYEEDGHVHNSTHHLDDSTETPASRKLFNELDKDGDGSLSDPELLPIIDKLHPSERYYAKQQADYIISQADTDKDGRLSLEEMIDNPYVFYSTIFSDEDDYDYHDELR</sequence>
<dbReference type="PANTHER" id="PTHR31269:SF22">
    <property type="entry name" value="OS01G0247700 PROTEIN"/>
    <property type="match status" value="1"/>
</dbReference>
<dbReference type="InterPro" id="IPR030183">
    <property type="entry name" value="SLAC/SLAH"/>
</dbReference>
<feature type="region of interest" description="Disordered" evidence="13">
    <location>
        <begin position="493"/>
        <end position="518"/>
    </location>
</feature>
<keyword evidence="9 14" id="KW-1133">Transmembrane helix</keyword>
<evidence type="ECO:0000256" key="4">
    <source>
        <dbReference type="ARBA" id="ARBA00011233"/>
    </source>
</evidence>
<evidence type="ECO:0000256" key="1">
    <source>
        <dbReference type="ARBA" id="ARBA00004127"/>
    </source>
</evidence>
<evidence type="ECO:0000256" key="12">
    <source>
        <dbReference type="ARBA" id="ARBA00054248"/>
    </source>
</evidence>
<evidence type="ECO:0000256" key="5">
    <source>
        <dbReference type="ARBA" id="ARBA00022448"/>
    </source>
</evidence>
<keyword evidence="17" id="KW-1185">Reference proteome</keyword>
<evidence type="ECO:0000256" key="2">
    <source>
        <dbReference type="ARBA" id="ARBA00004236"/>
    </source>
</evidence>
<dbReference type="EnsemblPlants" id="AUR62017738-RA">
    <property type="protein sequence ID" value="AUR62017738-RA:cds"/>
    <property type="gene ID" value="AUR62017738"/>
</dbReference>
<feature type="transmembrane region" description="Helical" evidence="14">
    <location>
        <begin position="37"/>
        <end position="62"/>
    </location>
</feature>
<dbReference type="InterPro" id="IPR002048">
    <property type="entry name" value="EF_hand_dom"/>
</dbReference>
<feature type="transmembrane region" description="Helical" evidence="14">
    <location>
        <begin position="128"/>
        <end position="150"/>
    </location>
</feature>
<evidence type="ECO:0000256" key="6">
    <source>
        <dbReference type="ARBA" id="ARBA00022475"/>
    </source>
</evidence>
<dbReference type="Gramene" id="AUR62017738-RA">
    <property type="protein sequence ID" value="AUR62017738-RA:cds"/>
    <property type="gene ID" value="AUR62017738"/>
</dbReference>
<dbReference type="GO" id="GO:0012505">
    <property type="term" value="C:endomembrane system"/>
    <property type="evidence" value="ECO:0007669"/>
    <property type="project" value="UniProtKB-SubCell"/>
</dbReference>
<dbReference type="PROSITE" id="PS50222">
    <property type="entry name" value="EF_HAND_2"/>
    <property type="match status" value="4"/>
</dbReference>
<dbReference type="InterPro" id="IPR004695">
    <property type="entry name" value="SLAC1/Mae1/Ssu1/TehA"/>
</dbReference>
<keyword evidence="10" id="KW-0406">Ion transport</keyword>
<dbReference type="FunFam" id="1.50.10.150:FF:000003">
    <property type="entry name" value="S-type anion channel SLAH1"/>
    <property type="match status" value="1"/>
</dbReference>
<evidence type="ECO:0000313" key="16">
    <source>
        <dbReference type="EnsemblPlants" id="AUR62017738-RA:cds"/>
    </source>
</evidence>
<evidence type="ECO:0000256" key="10">
    <source>
        <dbReference type="ARBA" id="ARBA00023065"/>
    </source>
</evidence>
<feature type="transmembrane region" description="Helical" evidence="14">
    <location>
        <begin position="278"/>
        <end position="296"/>
    </location>
</feature>
<dbReference type="CDD" id="cd09323">
    <property type="entry name" value="TDT_SLAC1_like"/>
    <property type="match status" value="1"/>
</dbReference>
<dbReference type="Gene3D" id="1.10.238.10">
    <property type="entry name" value="EF-hand"/>
    <property type="match status" value="2"/>
</dbReference>
<comment type="subcellular location">
    <subcellularLocation>
        <location evidence="2">Cell membrane</location>
    </subcellularLocation>
    <subcellularLocation>
        <location evidence="1">Endomembrane system</location>
        <topology evidence="1">Multi-pass membrane protein</topology>
    </subcellularLocation>
</comment>
<keyword evidence="7 14" id="KW-0812">Transmembrane</keyword>
<organism evidence="16 17">
    <name type="scientific">Chenopodium quinoa</name>
    <name type="common">Quinoa</name>
    <dbReference type="NCBI Taxonomy" id="63459"/>
    <lineage>
        <taxon>Eukaryota</taxon>
        <taxon>Viridiplantae</taxon>
        <taxon>Streptophyta</taxon>
        <taxon>Embryophyta</taxon>
        <taxon>Tracheophyta</taxon>
        <taxon>Spermatophyta</taxon>
        <taxon>Magnoliopsida</taxon>
        <taxon>eudicotyledons</taxon>
        <taxon>Gunneridae</taxon>
        <taxon>Pentapetalae</taxon>
        <taxon>Caryophyllales</taxon>
        <taxon>Chenopodiaceae</taxon>
        <taxon>Chenopodioideae</taxon>
        <taxon>Atripliceae</taxon>
        <taxon>Chenopodium</taxon>
    </lineage>
</organism>
<dbReference type="Pfam" id="PF13499">
    <property type="entry name" value="EF-hand_7"/>
    <property type="match status" value="1"/>
</dbReference>
<feature type="domain" description="EF-hand" evidence="15">
    <location>
        <begin position="627"/>
        <end position="653"/>
    </location>
</feature>
<reference evidence="16" key="1">
    <citation type="journal article" date="2017" name="Nature">
        <title>The genome of Chenopodium quinoa.</title>
        <authorList>
            <person name="Jarvis D.E."/>
            <person name="Ho Y.S."/>
            <person name="Lightfoot D.J."/>
            <person name="Schmoeckel S.M."/>
            <person name="Li B."/>
            <person name="Borm T.J.A."/>
            <person name="Ohyanagi H."/>
            <person name="Mineta K."/>
            <person name="Michell C.T."/>
            <person name="Saber N."/>
            <person name="Kharbatia N.M."/>
            <person name="Rupper R.R."/>
            <person name="Sharp A.R."/>
            <person name="Dally N."/>
            <person name="Boughton B.A."/>
            <person name="Woo Y.H."/>
            <person name="Gao G."/>
            <person name="Schijlen E.G.W.M."/>
            <person name="Guo X."/>
            <person name="Momin A.A."/>
            <person name="Negrao S."/>
            <person name="Al-Babili S."/>
            <person name="Gehring C."/>
            <person name="Roessner U."/>
            <person name="Jung C."/>
            <person name="Murphy K."/>
            <person name="Arold S.T."/>
            <person name="Gojobori T."/>
            <person name="van der Linden C.G."/>
            <person name="van Loo E.N."/>
            <person name="Jellen E.N."/>
            <person name="Maughan P.J."/>
            <person name="Tester M."/>
        </authorList>
    </citation>
    <scope>NUCLEOTIDE SEQUENCE [LARGE SCALE GENOMIC DNA]</scope>
    <source>
        <strain evidence="16">cv. PI 614886</strain>
    </source>
</reference>